<gene>
    <name evidence="2" type="ORF">DAD186_08420</name>
</gene>
<proteinExistence type="predicted"/>
<feature type="region of interest" description="Disordered" evidence="1">
    <location>
        <begin position="1"/>
        <end position="62"/>
    </location>
</feature>
<feature type="compositionally biased region" description="Basic and acidic residues" evidence="1">
    <location>
        <begin position="36"/>
        <end position="51"/>
    </location>
</feature>
<dbReference type="Proteomes" id="UP000092596">
    <property type="component" value="Chromosome"/>
</dbReference>
<dbReference type="EMBL" id="CP012117">
    <property type="protein sequence ID" value="ANP27392.1"/>
    <property type="molecule type" value="Genomic_DNA"/>
</dbReference>
<dbReference type="STRING" id="1630135.DAD186_08420"/>
<accession>A0A1B0ZHL7</accession>
<reference evidence="2 3" key="1">
    <citation type="submission" date="2015-06" db="EMBL/GenBank/DDBJ databases">
        <title>Investigation of pathophysiology for high-risk pregnancy and development of treatment modality based on it.</title>
        <authorList>
            <person name="Kim B.-C."/>
            <person name="Lim S."/>
        </authorList>
    </citation>
    <scope>NUCLEOTIDE SEQUENCE [LARGE SCALE GENOMIC DNA]</scope>
    <source>
        <strain evidence="2 3">AD1-86</strain>
    </source>
</reference>
<evidence type="ECO:0000313" key="3">
    <source>
        <dbReference type="Proteomes" id="UP000092596"/>
    </source>
</evidence>
<evidence type="ECO:0000313" key="2">
    <source>
        <dbReference type="EMBL" id="ANP27392.1"/>
    </source>
</evidence>
<dbReference type="AlphaFoldDB" id="A0A1B0ZHL7"/>
<organism evidence="2 3">
    <name type="scientific">Dermabacter vaginalis</name>
    <dbReference type="NCBI Taxonomy" id="1630135"/>
    <lineage>
        <taxon>Bacteria</taxon>
        <taxon>Bacillati</taxon>
        <taxon>Actinomycetota</taxon>
        <taxon>Actinomycetes</taxon>
        <taxon>Micrococcales</taxon>
        <taxon>Dermabacteraceae</taxon>
        <taxon>Dermabacter</taxon>
    </lineage>
</organism>
<protein>
    <submittedName>
        <fullName evidence="2">Uncharacterized protein</fullName>
    </submittedName>
</protein>
<dbReference type="KEGG" id="dva:DAD186_08420"/>
<name>A0A1B0ZHL7_9MICO</name>
<sequence>MNRHAPILRAASTPQNTRRNRGYASVGPARNAPKAQHVDWRQCMRARDLPRTKPTRGKGHDG</sequence>
<evidence type="ECO:0000256" key="1">
    <source>
        <dbReference type="SAM" id="MobiDB-lite"/>
    </source>
</evidence>
<feature type="compositionally biased region" description="Basic residues" evidence="1">
    <location>
        <begin position="53"/>
        <end position="62"/>
    </location>
</feature>